<evidence type="ECO:0000313" key="3">
    <source>
        <dbReference type="EMBL" id="GBN03715.1"/>
    </source>
</evidence>
<dbReference type="EMBL" id="BGPR01004826">
    <property type="protein sequence ID" value="GBN03761.1"/>
    <property type="molecule type" value="Genomic_DNA"/>
</dbReference>
<sequence>MSFDCVCATPGSWRRSCHPLILFRSSDLITCDFLLWGFFESKVYRDTLPSARTLKDVIFQHVSAIPQAMLFSIVNDVAPRLTDALLNDGQYIE</sequence>
<evidence type="ECO:0000313" key="2">
    <source>
        <dbReference type="EMBL" id="GBN02006.1"/>
    </source>
</evidence>
<dbReference type="Gene3D" id="3.30.420.10">
    <property type="entry name" value="Ribonuclease H-like superfamily/Ribonuclease H"/>
    <property type="match status" value="1"/>
</dbReference>
<evidence type="ECO:0000313" key="1">
    <source>
        <dbReference type="EMBL" id="GBN01991.1"/>
    </source>
</evidence>
<reference evidence="2 5" key="1">
    <citation type="journal article" date="2019" name="Sci. Rep.">
        <title>Orb-weaving spider Araneus ventricosus genome elucidates the spidroin gene catalogue.</title>
        <authorList>
            <person name="Kono N."/>
            <person name="Nakamura H."/>
            <person name="Ohtoshi R."/>
            <person name="Moran D.A.P."/>
            <person name="Shinohara A."/>
            <person name="Yoshida Y."/>
            <person name="Fujiwara M."/>
            <person name="Mori M."/>
            <person name="Tomita M."/>
            <person name="Arakawa K."/>
        </authorList>
    </citation>
    <scope>NUCLEOTIDE SEQUENCE [LARGE SCALE GENOMIC DNA]</scope>
</reference>
<dbReference type="EMBL" id="BGPR01004665">
    <property type="protein sequence ID" value="GBN01991.1"/>
    <property type="molecule type" value="Genomic_DNA"/>
</dbReference>
<proteinExistence type="predicted"/>
<name>A0A4Y2KJT2_ARAVE</name>
<comment type="caution">
    <text evidence="2">The sequence shown here is derived from an EMBL/GenBank/DDBJ whole genome shotgun (WGS) entry which is preliminary data.</text>
</comment>
<dbReference type="EMBL" id="BGPR01004666">
    <property type="protein sequence ID" value="GBN02006.1"/>
    <property type="molecule type" value="Genomic_DNA"/>
</dbReference>
<dbReference type="GO" id="GO:0003676">
    <property type="term" value="F:nucleic acid binding"/>
    <property type="evidence" value="ECO:0007669"/>
    <property type="project" value="InterPro"/>
</dbReference>
<keyword evidence="5" id="KW-1185">Reference proteome</keyword>
<evidence type="ECO:0000313" key="4">
    <source>
        <dbReference type="EMBL" id="GBN03761.1"/>
    </source>
</evidence>
<protein>
    <submittedName>
        <fullName evidence="2">Uncharacterized protein</fullName>
    </submittedName>
</protein>
<gene>
    <name evidence="1" type="ORF">AVEN_155899_1</name>
    <name evidence="4" type="ORF">AVEN_164048_1</name>
    <name evidence="2" type="ORF">AVEN_167807_1</name>
    <name evidence="3" type="ORF">AVEN_47629_1</name>
</gene>
<evidence type="ECO:0000313" key="5">
    <source>
        <dbReference type="Proteomes" id="UP000499080"/>
    </source>
</evidence>
<organism evidence="2 5">
    <name type="scientific">Araneus ventricosus</name>
    <name type="common">Orbweaver spider</name>
    <name type="synonym">Epeira ventricosa</name>
    <dbReference type="NCBI Taxonomy" id="182803"/>
    <lineage>
        <taxon>Eukaryota</taxon>
        <taxon>Metazoa</taxon>
        <taxon>Ecdysozoa</taxon>
        <taxon>Arthropoda</taxon>
        <taxon>Chelicerata</taxon>
        <taxon>Arachnida</taxon>
        <taxon>Araneae</taxon>
        <taxon>Araneomorphae</taxon>
        <taxon>Entelegynae</taxon>
        <taxon>Araneoidea</taxon>
        <taxon>Araneidae</taxon>
        <taxon>Araneus</taxon>
    </lineage>
</organism>
<dbReference type="InterPro" id="IPR036397">
    <property type="entry name" value="RNaseH_sf"/>
</dbReference>
<accession>A0A4Y2KJT2</accession>
<dbReference type="EMBL" id="BGPR01004823">
    <property type="protein sequence ID" value="GBN03715.1"/>
    <property type="molecule type" value="Genomic_DNA"/>
</dbReference>
<dbReference type="AlphaFoldDB" id="A0A4Y2KJT2"/>
<dbReference type="Proteomes" id="UP000499080">
    <property type="component" value="Unassembled WGS sequence"/>
</dbReference>